<comment type="similarity">
    <text evidence="3">Belongs to the multi antimicrobial extrusion (MATE) (TC 2.A.66.1) family.</text>
</comment>
<dbReference type="GO" id="GO:0015297">
    <property type="term" value="F:antiporter activity"/>
    <property type="evidence" value="ECO:0007669"/>
    <property type="project" value="UniProtKB-KW"/>
</dbReference>
<keyword evidence="8 13" id="KW-0812">Transmembrane</keyword>
<evidence type="ECO:0000256" key="5">
    <source>
        <dbReference type="ARBA" id="ARBA00022448"/>
    </source>
</evidence>
<dbReference type="GO" id="GO:0006811">
    <property type="term" value="P:monoatomic ion transport"/>
    <property type="evidence" value="ECO:0007669"/>
    <property type="project" value="UniProtKB-KW"/>
</dbReference>
<comment type="subcellular location">
    <subcellularLocation>
        <location evidence="2">Cell membrane</location>
        <topology evidence="2">Multi-pass membrane protein</topology>
    </subcellularLocation>
</comment>
<keyword evidence="15" id="KW-1185">Reference proteome</keyword>
<evidence type="ECO:0000256" key="1">
    <source>
        <dbReference type="ARBA" id="ARBA00003408"/>
    </source>
</evidence>
<evidence type="ECO:0000256" key="13">
    <source>
        <dbReference type="SAM" id="Phobius"/>
    </source>
</evidence>
<keyword evidence="9 13" id="KW-1133">Transmembrane helix</keyword>
<dbReference type="PANTHER" id="PTHR43298:SF2">
    <property type="entry name" value="FMN_FAD EXPORTER YEEO-RELATED"/>
    <property type="match status" value="1"/>
</dbReference>
<dbReference type="AlphaFoldDB" id="F5RJR0"/>
<feature type="transmembrane region" description="Helical" evidence="13">
    <location>
        <begin position="362"/>
        <end position="383"/>
    </location>
</feature>
<gene>
    <name evidence="14" type="primary">norM</name>
    <name evidence="14" type="ORF">HMPREF9081_0495</name>
</gene>
<evidence type="ECO:0000313" key="14">
    <source>
        <dbReference type="EMBL" id="EGK61546.1"/>
    </source>
</evidence>
<dbReference type="Proteomes" id="UP000004067">
    <property type="component" value="Unassembled WGS sequence"/>
</dbReference>
<evidence type="ECO:0000313" key="15">
    <source>
        <dbReference type="Proteomes" id="UP000004067"/>
    </source>
</evidence>
<feature type="transmembrane region" description="Helical" evidence="13">
    <location>
        <begin position="395"/>
        <end position="413"/>
    </location>
</feature>
<proteinExistence type="inferred from homology"/>
<feature type="transmembrane region" description="Helical" evidence="13">
    <location>
        <begin position="200"/>
        <end position="220"/>
    </location>
</feature>
<comment type="function">
    <text evidence="1">Multidrug efflux pump.</text>
</comment>
<protein>
    <recommendedName>
        <fullName evidence="4">Probable multidrug resistance protein NorM</fullName>
    </recommendedName>
    <alternativeName>
        <fullName evidence="12">Multidrug-efflux transporter</fullName>
    </alternativeName>
</protein>
<keyword evidence="6" id="KW-0050">Antiport</keyword>
<evidence type="ECO:0000256" key="7">
    <source>
        <dbReference type="ARBA" id="ARBA00022475"/>
    </source>
</evidence>
<dbReference type="PANTHER" id="PTHR43298">
    <property type="entry name" value="MULTIDRUG RESISTANCE PROTEIN NORM-RELATED"/>
    <property type="match status" value="1"/>
</dbReference>
<name>F5RJR0_9FIRM</name>
<evidence type="ECO:0000256" key="8">
    <source>
        <dbReference type="ARBA" id="ARBA00022692"/>
    </source>
</evidence>
<dbReference type="InterPro" id="IPR050222">
    <property type="entry name" value="MATE_MdtK"/>
</dbReference>
<dbReference type="OrthoDB" id="9776324at2"/>
<keyword evidence="7" id="KW-1003">Cell membrane</keyword>
<dbReference type="PIRSF" id="PIRSF006603">
    <property type="entry name" value="DinF"/>
    <property type="match status" value="1"/>
</dbReference>
<feature type="transmembrane region" description="Helical" evidence="13">
    <location>
        <begin position="173"/>
        <end position="194"/>
    </location>
</feature>
<keyword evidence="5" id="KW-0813">Transport</keyword>
<evidence type="ECO:0000256" key="4">
    <source>
        <dbReference type="ARBA" id="ARBA00020268"/>
    </source>
</evidence>
<dbReference type="InterPro" id="IPR048279">
    <property type="entry name" value="MdtK-like"/>
</dbReference>
<dbReference type="EMBL" id="AFHQ01000016">
    <property type="protein sequence ID" value="EGK61546.1"/>
    <property type="molecule type" value="Genomic_DNA"/>
</dbReference>
<dbReference type="CDD" id="cd13138">
    <property type="entry name" value="MATE_yoeA_like"/>
    <property type="match status" value="1"/>
</dbReference>
<evidence type="ECO:0000256" key="6">
    <source>
        <dbReference type="ARBA" id="ARBA00022449"/>
    </source>
</evidence>
<sequence length="459" mass="49088">MQKEKQKQQATDMLHGPLVGKMIWFALPLAFTSVFQQLFNAADVVVLGQLVSMNAMAAVGNNTPIVSLLVALLVGLALGANVVIAQRLGGGNAKHARRAVHSGIMLAAVIGVLLMLASELLADRLLTALLVPAEVLPDAETYLRIYLLGIPAMALYNFEAAVLRGYGDTKKPLLALIAASLLNIILNLAAVLLLDLGTAGVAAATTLSNFVAALVLWHFLRQDHGVVKVERKLLVFTAQELREIIRIGLPAGIQGALFSLSNLLIQTSINSLGADAMAASSAGFIIEALIYSFTNAIGQTVTTFVGQNFGARNIPRCCRITRVGMIIGACFAIASGTAAVLLDRQLLRLFTAEEAVIALGTVRILYVSGLVLPSGFLEVLSGALRGFGSSMPPAVISLVTICGSRVVWVYNVFDATHDFGMLMLVYPISWALTALLLAFVYEFYRRHLLQTYPRSLFPT</sequence>
<dbReference type="RefSeq" id="WP_006305336.1">
    <property type="nucleotide sequence ID" value="NZ_GL892076.1"/>
</dbReference>
<dbReference type="Pfam" id="PF01554">
    <property type="entry name" value="MatE"/>
    <property type="match status" value="2"/>
</dbReference>
<evidence type="ECO:0000256" key="10">
    <source>
        <dbReference type="ARBA" id="ARBA00023065"/>
    </source>
</evidence>
<feature type="transmembrane region" description="Helical" evidence="13">
    <location>
        <begin position="65"/>
        <end position="84"/>
    </location>
</feature>
<dbReference type="HOGENOM" id="CLU_012893_5_0_9"/>
<accession>F5RJR0</accession>
<feature type="transmembrane region" description="Helical" evidence="13">
    <location>
        <begin position="104"/>
        <end position="122"/>
    </location>
</feature>
<dbReference type="STRING" id="888060.HMPREF9081_0495"/>
<dbReference type="GO" id="GO:0005886">
    <property type="term" value="C:plasma membrane"/>
    <property type="evidence" value="ECO:0007669"/>
    <property type="project" value="UniProtKB-SubCell"/>
</dbReference>
<evidence type="ECO:0000256" key="12">
    <source>
        <dbReference type="ARBA" id="ARBA00031636"/>
    </source>
</evidence>
<dbReference type="NCBIfam" id="TIGR00797">
    <property type="entry name" value="matE"/>
    <property type="match status" value="1"/>
</dbReference>
<keyword evidence="10" id="KW-0406">Ion transport</keyword>
<feature type="transmembrane region" description="Helical" evidence="13">
    <location>
        <begin position="419"/>
        <end position="444"/>
    </location>
</feature>
<organism evidence="14 15">
    <name type="scientific">Centipeda periodontii DSM 2778</name>
    <dbReference type="NCBI Taxonomy" id="888060"/>
    <lineage>
        <taxon>Bacteria</taxon>
        <taxon>Bacillati</taxon>
        <taxon>Bacillota</taxon>
        <taxon>Negativicutes</taxon>
        <taxon>Selenomonadales</taxon>
        <taxon>Selenomonadaceae</taxon>
        <taxon>Centipeda</taxon>
    </lineage>
</organism>
<dbReference type="InterPro" id="IPR002528">
    <property type="entry name" value="MATE_fam"/>
</dbReference>
<keyword evidence="11 13" id="KW-0472">Membrane</keyword>
<evidence type="ECO:0000256" key="9">
    <source>
        <dbReference type="ARBA" id="ARBA00022989"/>
    </source>
</evidence>
<dbReference type="eggNOG" id="COG0534">
    <property type="taxonomic scope" value="Bacteria"/>
</dbReference>
<evidence type="ECO:0000256" key="3">
    <source>
        <dbReference type="ARBA" id="ARBA00010199"/>
    </source>
</evidence>
<evidence type="ECO:0000256" key="11">
    <source>
        <dbReference type="ARBA" id="ARBA00023136"/>
    </source>
</evidence>
<dbReference type="GO" id="GO:0042910">
    <property type="term" value="F:xenobiotic transmembrane transporter activity"/>
    <property type="evidence" value="ECO:0007669"/>
    <property type="project" value="InterPro"/>
</dbReference>
<feature type="transmembrane region" description="Helical" evidence="13">
    <location>
        <begin position="142"/>
        <end position="161"/>
    </location>
</feature>
<feature type="transmembrane region" description="Helical" evidence="13">
    <location>
        <begin position="323"/>
        <end position="342"/>
    </location>
</feature>
<evidence type="ECO:0000256" key="2">
    <source>
        <dbReference type="ARBA" id="ARBA00004651"/>
    </source>
</evidence>
<reference evidence="14 15" key="1">
    <citation type="submission" date="2011-04" db="EMBL/GenBank/DDBJ databases">
        <authorList>
            <person name="Muzny D."/>
            <person name="Qin X."/>
            <person name="Deng J."/>
            <person name="Jiang H."/>
            <person name="Liu Y."/>
            <person name="Qu J."/>
            <person name="Song X.-Z."/>
            <person name="Zhang L."/>
            <person name="Thornton R."/>
            <person name="Coyle M."/>
            <person name="Francisco L."/>
            <person name="Jackson L."/>
            <person name="Javaid M."/>
            <person name="Korchina V."/>
            <person name="Kovar C."/>
            <person name="Mata R."/>
            <person name="Mathew T."/>
            <person name="Ngo R."/>
            <person name="Nguyen L."/>
            <person name="Nguyen N."/>
            <person name="Okwuonu G."/>
            <person name="Ongeri F."/>
            <person name="Pham C."/>
            <person name="Simmons D."/>
            <person name="Wilczek-Boney K."/>
            <person name="Hale W."/>
            <person name="Jakkamsetti A."/>
            <person name="Pham P."/>
            <person name="Ruth R."/>
            <person name="San Lucas F."/>
            <person name="Warren J."/>
            <person name="Zhang J."/>
            <person name="Zhao Z."/>
            <person name="Zhou C."/>
            <person name="Zhu D."/>
            <person name="Lee S."/>
            <person name="Bess C."/>
            <person name="Blankenburg K."/>
            <person name="Forbes L."/>
            <person name="Fu Q."/>
            <person name="Gubbala S."/>
            <person name="Hirani K."/>
            <person name="Jayaseelan J.C."/>
            <person name="Lara F."/>
            <person name="Munidasa M."/>
            <person name="Palculict T."/>
            <person name="Patil S."/>
            <person name="Pu L.-L."/>
            <person name="Saada N."/>
            <person name="Tang L."/>
            <person name="Weissenberger G."/>
            <person name="Zhu Y."/>
            <person name="Hemphill L."/>
            <person name="Shang Y."/>
            <person name="Youmans B."/>
            <person name="Ayvaz T."/>
            <person name="Ross M."/>
            <person name="Santibanez J."/>
            <person name="Aqrawi P."/>
            <person name="Gross S."/>
            <person name="Joshi V."/>
            <person name="Fowler G."/>
            <person name="Nazareth L."/>
            <person name="Reid J."/>
            <person name="Worley K."/>
            <person name="Petrosino J."/>
            <person name="Highlander S."/>
            <person name="Gibbs R."/>
        </authorList>
    </citation>
    <scope>NUCLEOTIDE SEQUENCE [LARGE SCALE GENOMIC DNA]</scope>
    <source>
        <strain evidence="14 15">DSM 2778</strain>
    </source>
</reference>
<comment type="caution">
    <text evidence="14">The sequence shown here is derived from an EMBL/GenBank/DDBJ whole genome shotgun (WGS) entry which is preliminary data.</text>
</comment>